<protein>
    <submittedName>
        <fullName evidence="2">Uncharacterized protein</fullName>
    </submittedName>
</protein>
<feature type="chain" id="PRO_5043968359" evidence="1">
    <location>
        <begin position="24"/>
        <end position="449"/>
    </location>
</feature>
<keyword evidence="1" id="KW-0732">Signal</keyword>
<dbReference type="AlphaFoldDB" id="A0AAW1MSX7"/>
<reference evidence="2 3" key="1">
    <citation type="journal article" date="2024" name="BMC Genomics">
        <title>De novo assembly and annotation of Popillia japonica's genome with initial clues to its potential as an invasive pest.</title>
        <authorList>
            <person name="Cucini C."/>
            <person name="Boschi S."/>
            <person name="Funari R."/>
            <person name="Cardaioli E."/>
            <person name="Iannotti N."/>
            <person name="Marturano G."/>
            <person name="Paoli F."/>
            <person name="Bruttini M."/>
            <person name="Carapelli A."/>
            <person name="Frati F."/>
            <person name="Nardi F."/>
        </authorList>
    </citation>
    <scope>NUCLEOTIDE SEQUENCE [LARGE SCALE GENOMIC DNA]</scope>
    <source>
        <strain evidence="2">DMR45628</strain>
    </source>
</reference>
<evidence type="ECO:0000256" key="1">
    <source>
        <dbReference type="SAM" id="SignalP"/>
    </source>
</evidence>
<organism evidence="2 3">
    <name type="scientific">Popillia japonica</name>
    <name type="common">Japanese beetle</name>
    <dbReference type="NCBI Taxonomy" id="7064"/>
    <lineage>
        <taxon>Eukaryota</taxon>
        <taxon>Metazoa</taxon>
        <taxon>Ecdysozoa</taxon>
        <taxon>Arthropoda</taxon>
        <taxon>Hexapoda</taxon>
        <taxon>Insecta</taxon>
        <taxon>Pterygota</taxon>
        <taxon>Neoptera</taxon>
        <taxon>Endopterygota</taxon>
        <taxon>Coleoptera</taxon>
        <taxon>Polyphaga</taxon>
        <taxon>Scarabaeiformia</taxon>
        <taxon>Scarabaeidae</taxon>
        <taxon>Rutelinae</taxon>
        <taxon>Popillia</taxon>
    </lineage>
</organism>
<dbReference type="Pfam" id="PF00023">
    <property type="entry name" value="Ank"/>
    <property type="match status" value="1"/>
</dbReference>
<dbReference type="Proteomes" id="UP001458880">
    <property type="component" value="Unassembled WGS sequence"/>
</dbReference>
<feature type="signal peptide" evidence="1">
    <location>
        <begin position="1"/>
        <end position="23"/>
    </location>
</feature>
<proteinExistence type="predicted"/>
<gene>
    <name evidence="2" type="ORF">QE152_g4799</name>
</gene>
<evidence type="ECO:0000313" key="3">
    <source>
        <dbReference type="Proteomes" id="UP001458880"/>
    </source>
</evidence>
<comment type="caution">
    <text evidence="2">The sequence shown here is derived from an EMBL/GenBank/DDBJ whole genome shotgun (WGS) entry which is preliminary data.</text>
</comment>
<keyword evidence="3" id="KW-1185">Reference proteome</keyword>
<dbReference type="InterPro" id="IPR002110">
    <property type="entry name" value="Ankyrin_rpt"/>
</dbReference>
<sequence>MNFLLKFIRCLCVCLIKERGSWSPETNEKTHLNDKKQKTKISTIPSIVKTEIKKPEWLKQWTISKGWMHNRSHMLNLSTENEDKTPSSSISTADIDDLVSIDNFSERVDYAKTKTATVDNIQDFTLIFSQISENYRKNFPEVSTNSNDLSLPEVYKEKLLQTEKSFLEGIWSSLKPKKKMNVLNCKYTVNNIYNSTSSQVEDTYKSFDDIKFKLEEPNLTKLQLWDSKCIKDQAKLNRSTLGKNLALHNTLNSKTNLHEDTIYECSEDNFSLYNNPIYVSTENDAKYYSFHNNKYIRTPFISGKRPYDSIKRKLRTEKYIIRHIKVRIMLTLRLSKFKLYKKERSYEKLNDKFRACPKVLPSVDNIRVSETKIHEEQRRIGNGKTSIKIQNFRHGRLNVLRWLLWEAQSRQDMPALERGTTTTLALHYAAARGCLDCVRLLIDSPQELR</sequence>
<accession>A0AAW1MSX7</accession>
<evidence type="ECO:0000313" key="2">
    <source>
        <dbReference type="EMBL" id="KAK9751718.1"/>
    </source>
</evidence>
<dbReference type="EMBL" id="JASPKY010000026">
    <property type="protein sequence ID" value="KAK9751718.1"/>
    <property type="molecule type" value="Genomic_DNA"/>
</dbReference>
<name>A0AAW1MSX7_POPJA</name>